<dbReference type="Proteomes" id="UP000289738">
    <property type="component" value="Chromosome A09"/>
</dbReference>
<evidence type="ECO:0000313" key="1">
    <source>
        <dbReference type="EMBL" id="RYR38449.1"/>
    </source>
</evidence>
<evidence type="ECO:0000313" key="2">
    <source>
        <dbReference type="Proteomes" id="UP000289738"/>
    </source>
</evidence>
<reference evidence="1 2" key="1">
    <citation type="submission" date="2019-01" db="EMBL/GenBank/DDBJ databases">
        <title>Sequencing of cultivated peanut Arachis hypogaea provides insights into genome evolution and oil improvement.</title>
        <authorList>
            <person name="Chen X."/>
        </authorList>
    </citation>
    <scope>NUCLEOTIDE SEQUENCE [LARGE SCALE GENOMIC DNA]</scope>
    <source>
        <strain evidence="2">cv. Fuhuasheng</strain>
        <tissue evidence="1">Leaves</tissue>
    </source>
</reference>
<organism evidence="1 2">
    <name type="scientific">Arachis hypogaea</name>
    <name type="common">Peanut</name>
    <dbReference type="NCBI Taxonomy" id="3818"/>
    <lineage>
        <taxon>Eukaryota</taxon>
        <taxon>Viridiplantae</taxon>
        <taxon>Streptophyta</taxon>
        <taxon>Embryophyta</taxon>
        <taxon>Tracheophyta</taxon>
        <taxon>Spermatophyta</taxon>
        <taxon>Magnoliopsida</taxon>
        <taxon>eudicotyledons</taxon>
        <taxon>Gunneridae</taxon>
        <taxon>Pentapetalae</taxon>
        <taxon>rosids</taxon>
        <taxon>fabids</taxon>
        <taxon>Fabales</taxon>
        <taxon>Fabaceae</taxon>
        <taxon>Papilionoideae</taxon>
        <taxon>50 kb inversion clade</taxon>
        <taxon>dalbergioids sensu lato</taxon>
        <taxon>Dalbergieae</taxon>
        <taxon>Pterocarpus clade</taxon>
        <taxon>Arachis</taxon>
    </lineage>
</organism>
<dbReference type="EMBL" id="SDMP01000009">
    <property type="protein sequence ID" value="RYR38449.1"/>
    <property type="molecule type" value="Genomic_DNA"/>
</dbReference>
<proteinExistence type="predicted"/>
<keyword evidence="2" id="KW-1185">Reference proteome</keyword>
<dbReference type="AlphaFoldDB" id="A0A445BIE7"/>
<gene>
    <name evidence="1" type="ORF">Ahy_A09g043490</name>
</gene>
<name>A0A445BIE7_ARAHY</name>
<protein>
    <submittedName>
        <fullName evidence="1">Uncharacterized protein</fullName>
    </submittedName>
</protein>
<sequence>MTTYDKITKELINQANHYNRDDFHGSRVKAPTWKNMISAVELRHSHPCSAKKAVQYNEYKELTMHVKCMIEDNDEVEIRPNKTFLVLANEAGGRRT</sequence>
<accession>A0A445BIE7</accession>
<comment type="caution">
    <text evidence="1">The sequence shown here is derived from an EMBL/GenBank/DDBJ whole genome shotgun (WGS) entry which is preliminary data.</text>
</comment>